<dbReference type="GO" id="GO:0016887">
    <property type="term" value="F:ATP hydrolysis activity"/>
    <property type="evidence" value="ECO:0007669"/>
    <property type="project" value="InterPro"/>
</dbReference>
<comment type="caution">
    <text evidence="3">The sequence shown here is derived from an EMBL/GenBank/DDBJ whole genome shotgun (WGS) entry which is preliminary data.</text>
</comment>
<dbReference type="OrthoDB" id="10042665at2759"/>
<dbReference type="Gene3D" id="3.40.50.300">
    <property type="entry name" value="P-loop containing nucleotide triphosphate hydrolases"/>
    <property type="match status" value="1"/>
</dbReference>
<organism evidence="3 4">
    <name type="scientific">Clonostachys byssicola</name>
    <dbReference type="NCBI Taxonomy" id="160290"/>
    <lineage>
        <taxon>Eukaryota</taxon>
        <taxon>Fungi</taxon>
        <taxon>Dikarya</taxon>
        <taxon>Ascomycota</taxon>
        <taxon>Pezizomycotina</taxon>
        <taxon>Sordariomycetes</taxon>
        <taxon>Hypocreomycetidae</taxon>
        <taxon>Hypocreales</taxon>
        <taxon>Bionectriaceae</taxon>
        <taxon>Clonostachys</taxon>
    </lineage>
</organism>
<gene>
    <name evidence="3" type="ORF">CBYS24578_00001988</name>
</gene>
<dbReference type="EMBL" id="CABFNO020001560">
    <property type="protein sequence ID" value="CAH0002386.1"/>
    <property type="molecule type" value="Genomic_DNA"/>
</dbReference>
<evidence type="ECO:0000256" key="1">
    <source>
        <dbReference type="SAM" id="MobiDB-lite"/>
    </source>
</evidence>
<feature type="region of interest" description="Disordered" evidence="1">
    <location>
        <begin position="56"/>
        <end position="89"/>
    </location>
</feature>
<proteinExistence type="predicted"/>
<evidence type="ECO:0000313" key="4">
    <source>
        <dbReference type="Proteomes" id="UP000754883"/>
    </source>
</evidence>
<sequence length="820" mass="91964">MASASQSQDEGRASEGEEDGAPLHPDDAAIVASLDEQMSQQRKNLAELKEFIQSYATPADEEADEPAGSATGSAAGLDTSSNGLLGSHDPIQYHGQMELLQQKIYEAIERAGAATDDNAFTAALDDALPSMKRPKKARRPSPGVTATQGTQSKGKTPAIETIQPGLSDAFKYPIDASYKEPIIFHRVTCDDLDPKCHQRSYLDSPQYKRGHLAGDKPVPDMDQFLKKRGNPPFVMYRAFQCSGSGFATMTQKTTPAHTDEVVSILNEDLHSIIKRLSKFTFLDLPDGKNATSELAKFHRDNLHIIPASYPHYFLYHHRREIYSKAAGAADGSPIKLFAQWLQSDPVPMYTECDDLFSKRMVSARTVCWLFPLNGLVVVDEGHRQLGYVVDRVGMDKEGVMLSAWNWGFNGQYAFRVYTMLRLKNPKSSIKASMKIADLGIYPIGYGPTDTSQQLLQNGAKFWKLKDLGYHAYEGWDYKRETYYTADSRWIIDYDMWLEDRGRDEYTQNPKVPSKMEPDKWGDDLPATLEPTVLQQMLLPNGINAYNLKELKWMYLSVDQIRPVTWNKDAFNRLVLPQRTKLMLKALVMTKKPAAKPPNTTETPQDRANAIISRNGRPLIMHFHGGPGTGKSFAAAEIAEMPIFRITYGMMGPTYEATGEAIYRSLRLATRWKAIVVFDGLDIFIEKGSDPKDNRSPSAFFECIANHDGIIILTSSDAQRIDDRYASRCQVTVSFPPLEKPARRSVWKQCLDQVRAESESSCAQGIQSHLAALSCYQLNGKQIHHAVTTARQMALFEKSKLDFRHLKEAIEIAIESDRQSE</sequence>
<evidence type="ECO:0000259" key="2">
    <source>
        <dbReference type="Pfam" id="PF00004"/>
    </source>
</evidence>
<evidence type="ECO:0000313" key="3">
    <source>
        <dbReference type="EMBL" id="CAH0002386.1"/>
    </source>
</evidence>
<feature type="compositionally biased region" description="Polar residues" evidence="1">
    <location>
        <begin position="144"/>
        <end position="154"/>
    </location>
</feature>
<name>A0A9N9UT43_9HYPO</name>
<dbReference type="GO" id="GO:0005524">
    <property type="term" value="F:ATP binding"/>
    <property type="evidence" value="ECO:0007669"/>
    <property type="project" value="InterPro"/>
</dbReference>
<dbReference type="PANTHER" id="PTHR46411:SF2">
    <property type="entry name" value="AAA+ ATPASE DOMAIN-CONTAINING PROTEIN"/>
    <property type="match status" value="1"/>
</dbReference>
<accession>A0A9N9UT43</accession>
<protein>
    <recommendedName>
        <fullName evidence="2">ATPase AAA-type core domain-containing protein</fullName>
    </recommendedName>
</protein>
<feature type="domain" description="ATPase AAA-type core" evidence="2">
    <location>
        <begin position="621"/>
        <end position="735"/>
    </location>
</feature>
<reference evidence="3" key="1">
    <citation type="submission" date="2021-10" db="EMBL/GenBank/DDBJ databases">
        <authorList>
            <person name="Piombo E."/>
        </authorList>
    </citation>
    <scope>NUCLEOTIDE SEQUENCE</scope>
</reference>
<feature type="region of interest" description="Disordered" evidence="1">
    <location>
        <begin position="130"/>
        <end position="158"/>
    </location>
</feature>
<dbReference type="AlphaFoldDB" id="A0A9N9UT43"/>
<dbReference type="Proteomes" id="UP000754883">
    <property type="component" value="Unassembled WGS sequence"/>
</dbReference>
<dbReference type="InterPro" id="IPR027417">
    <property type="entry name" value="P-loop_NTPase"/>
</dbReference>
<dbReference type="Pfam" id="PF00004">
    <property type="entry name" value="AAA"/>
    <property type="match status" value="1"/>
</dbReference>
<keyword evidence="4" id="KW-1185">Reference proteome</keyword>
<feature type="region of interest" description="Disordered" evidence="1">
    <location>
        <begin position="1"/>
        <end position="28"/>
    </location>
</feature>
<dbReference type="PANTHER" id="PTHR46411">
    <property type="entry name" value="FAMILY ATPASE, PUTATIVE-RELATED"/>
    <property type="match status" value="1"/>
</dbReference>
<dbReference type="SUPFAM" id="SSF52540">
    <property type="entry name" value="P-loop containing nucleoside triphosphate hydrolases"/>
    <property type="match status" value="1"/>
</dbReference>
<dbReference type="InterPro" id="IPR003959">
    <property type="entry name" value="ATPase_AAA_core"/>
</dbReference>